<reference key="1">
    <citation type="journal article" date="2007" name="Nature">
        <title>The medaka draft genome and insights into vertebrate genome evolution.</title>
        <authorList>
            <person name="Kasahara M."/>
            <person name="Naruse K."/>
            <person name="Sasaki S."/>
            <person name="Nakatani Y."/>
            <person name="Qu W."/>
            <person name="Ahsan B."/>
            <person name="Yamada T."/>
            <person name="Nagayasu Y."/>
            <person name="Doi K."/>
            <person name="Kasai Y."/>
            <person name="Jindo T."/>
            <person name="Kobayashi D."/>
            <person name="Shimada A."/>
            <person name="Toyoda A."/>
            <person name="Kuroki Y."/>
            <person name="Fujiyama A."/>
            <person name="Sasaki T."/>
            <person name="Shimizu A."/>
            <person name="Asakawa S."/>
            <person name="Shimizu N."/>
            <person name="Hashimoto S."/>
            <person name="Yang J."/>
            <person name="Lee Y."/>
            <person name="Matsushima K."/>
            <person name="Sugano S."/>
            <person name="Sakaizumi M."/>
            <person name="Narita T."/>
            <person name="Ohishi K."/>
            <person name="Haga S."/>
            <person name="Ohta F."/>
            <person name="Nomoto H."/>
            <person name="Nogata K."/>
            <person name="Morishita T."/>
            <person name="Endo T."/>
            <person name="Shin-I T."/>
            <person name="Takeda H."/>
            <person name="Morishita S."/>
            <person name="Kohara Y."/>
        </authorList>
    </citation>
    <scope>NUCLEOTIDE SEQUENCE [LARGE SCALE GENOMIC DNA]</scope>
    <source>
        <strain>Hd-rR</strain>
    </source>
</reference>
<protein>
    <submittedName>
        <fullName evidence="3">Mitochondrial amidoxime reducing component 2</fullName>
    </submittedName>
</protein>
<dbReference type="AlphaFoldDB" id="A0A3P9HD42"/>
<dbReference type="InterPro" id="IPR011037">
    <property type="entry name" value="Pyrv_Knase-like_insert_dom_sf"/>
</dbReference>
<dbReference type="GO" id="GO:0003824">
    <property type="term" value="F:catalytic activity"/>
    <property type="evidence" value="ECO:0007669"/>
    <property type="project" value="InterPro"/>
</dbReference>
<dbReference type="Pfam" id="PF03476">
    <property type="entry name" value="MOSC_N"/>
    <property type="match status" value="1"/>
</dbReference>
<dbReference type="SUPFAM" id="SSF141673">
    <property type="entry name" value="MOSC N-terminal domain-like"/>
    <property type="match status" value="1"/>
</dbReference>
<dbReference type="InterPro" id="IPR005303">
    <property type="entry name" value="MOCOS_middle"/>
</dbReference>
<reference evidence="3" key="3">
    <citation type="submission" date="2025-08" db="UniProtKB">
        <authorList>
            <consortium name="Ensembl"/>
        </authorList>
    </citation>
    <scope>IDENTIFICATION</scope>
    <source>
        <strain evidence="3">HSOK</strain>
    </source>
</reference>
<dbReference type="GO" id="GO:0030170">
    <property type="term" value="F:pyridoxal phosphate binding"/>
    <property type="evidence" value="ECO:0007669"/>
    <property type="project" value="InterPro"/>
</dbReference>
<dbReference type="Ensembl" id="ENSORLT00015005494.1">
    <property type="protein sequence ID" value="ENSORLP00015005692.1"/>
    <property type="gene ID" value="ENSORLG00015006475.1"/>
</dbReference>
<feature type="domain" description="MOSC" evidence="2">
    <location>
        <begin position="179"/>
        <end position="327"/>
    </location>
</feature>
<dbReference type="InterPro" id="IPR005302">
    <property type="entry name" value="MoCF_Sase_C"/>
</dbReference>
<dbReference type="PANTHER" id="PTHR14237">
    <property type="entry name" value="MOLYBDOPTERIN COFACTOR SULFURASE MOSC"/>
    <property type="match status" value="1"/>
</dbReference>
<accession>A0A3P9HD42</accession>
<dbReference type="SUPFAM" id="SSF50800">
    <property type="entry name" value="PK beta-barrel domain-like"/>
    <property type="match status" value="1"/>
</dbReference>
<organism evidence="3 4">
    <name type="scientific">Oryzias latipes</name>
    <name type="common">Japanese rice fish</name>
    <name type="synonym">Japanese killifish</name>
    <dbReference type="NCBI Taxonomy" id="8090"/>
    <lineage>
        <taxon>Eukaryota</taxon>
        <taxon>Metazoa</taxon>
        <taxon>Chordata</taxon>
        <taxon>Craniata</taxon>
        <taxon>Vertebrata</taxon>
        <taxon>Euteleostomi</taxon>
        <taxon>Actinopterygii</taxon>
        <taxon>Neopterygii</taxon>
        <taxon>Teleostei</taxon>
        <taxon>Neoteleostei</taxon>
        <taxon>Acanthomorphata</taxon>
        <taxon>Ovalentaria</taxon>
        <taxon>Atherinomorphae</taxon>
        <taxon>Beloniformes</taxon>
        <taxon>Adrianichthyidae</taxon>
        <taxon>Oryziinae</taxon>
        <taxon>Oryzias</taxon>
    </lineage>
</organism>
<dbReference type="PANTHER" id="PTHR14237:SF19">
    <property type="entry name" value="MITOCHONDRIAL AMIDOXIME REDUCING COMPONENT 1"/>
    <property type="match status" value="1"/>
</dbReference>
<evidence type="ECO:0000256" key="1">
    <source>
        <dbReference type="SAM" id="Phobius"/>
    </source>
</evidence>
<proteinExistence type="predicted"/>
<dbReference type="Pfam" id="PF03473">
    <property type="entry name" value="MOSC"/>
    <property type="match status" value="1"/>
</dbReference>
<dbReference type="GO" id="GO:0030151">
    <property type="term" value="F:molybdenum ion binding"/>
    <property type="evidence" value="ECO:0007669"/>
    <property type="project" value="InterPro"/>
</dbReference>
<feature type="transmembrane region" description="Helical" evidence="1">
    <location>
        <begin position="18"/>
        <end position="35"/>
    </location>
</feature>
<keyword evidence="1" id="KW-1133">Transmembrane helix</keyword>
<keyword evidence="1" id="KW-0472">Membrane</keyword>
<evidence type="ECO:0000259" key="2">
    <source>
        <dbReference type="PROSITE" id="PS51340"/>
    </source>
</evidence>
<keyword evidence="1" id="KW-0812">Transmembrane</keyword>
<evidence type="ECO:0000313" key="4">
    <source>
        <dbReference type="Proteomes" id="UP000265200"/>
    </source>
</evidence>
<reference evidence="3" key="4">
    <citation type="submission" date="2025-09" db="UniProtKB">
        <authorList>
            <consortium name="Ensembl"/>
        </authorList>
    </citation>
    <scope>IDENTIFICATION</scope>
    <source>
        <strain evidence="3">HSOK</strain>
    </source>
</reference>
<name>A0A3P9HD42_ORYLA</name>
<dbReference type="PROSITE" id="PS51340">
    <property type="entry name" value="MOSC"/>
    <property type="match status" value="1"/>
</dbReference>
<reference evidence="3 4" key="2">
    <citation type="submission" date="2017-04" db="EMBL/GenBank/DDBJ databases">
        <title>CpG methylation of centromeres and impact of large insertions on vertebrate speciation.</title>
        <authorList>
            <person name="Ichikawa K."/>
            <person name="Yoshimura J."/>
            <person name="Morishita S."/>
        </authorList>
    </citation>
    <scope>NUCLEOTIDE SEQUENCE</scope>
    <source>
        <strain evidence="3 4">HSOK</strain>
    </source>
</reference>
<dbReference type="Proteomes" id="UP000265200">
    <property type="component" value="Chromosome 22"/>
</dbReference>
<evidence type="ECO:0000313" key="3">
    <source>
        <dbReference type="Ensembl" id="ENSORLP00015005692.1"/>
    </source>
</evidence>
<sequence length="329" mass="36821">MDLRDLAVGALAQNRRTALLLGTGAALLLGFVLVYKRTRKTEKSVRVGAVSQIFIHPLKSGRARPVALAECQKMCLKSGEMLDRHWMVVTEDGHMVTGRQEPRLVLVSLTCEGGQVSLNGPNMEELKLPIHQPDNPVMDCRLFGADVQGRDCGDAVSDWLGRFLTGEKRFRLVHFEPQLKARRPAESEPLFPKSEVVAYPDYGPVMLLSEASIQDLNSRLGKEIKPEQFRPNIVISGCKAFDEDSWEEIQVGSVRLQRVMSCGRCLFTTVDPETGVINRKEPLETLKSYRLCQPEEQHIYKKSPLFGQLHTVKRAGVLQVGDPVYKISV</sequence>